<dbReference type="InterPro" id="IPR050297">
    <property type="entry name" value="LipidA_mod_glycosyltrf_83"/>
</dbReference>
<keyword evidence="6 8" id="KW-1133">Transmembrane helix</keyword>
<keyword evidence="7 8" id="KW-0472">Membrane</keyword>
<name>A0A8J6NUX4_9BACT</name>
<evidence type="ECO:0000256" key="3">
    <source>
        <dbReference type="ARBA" id="ARBA00022676"/>
    </source>
</evidence>
<feature type="transmembrane region" description="Helical" evidence="8">
    <location>
        <begin position="116"/>
        <end position="137"/>
    </location>
</feature>
<feature type="transmembrane region" description="Helical" evidence="8">
    <location>
        <begin position="168"/>
        <end position="201"/>
    </location>
</feature>
<comment type="subcellular location">
    <subcellularLocation>
        <location evidence="1">Cell membrane</location>
        <topology evidence="1">Multi-pass membrane protein</topology>
    </subcellularLocation>
</comment>
<evidence type="ECO:0000256" key="2">
    <source>
        <dbReference type="ARBA" id="ARBA00022475"/>
    </source>
</evidence>
<accession>A0A8J6NUX4</accession>
<dbReference type="GO" id="GO:0016763">
    <property type="term" value="F:pentosyltransferase activity"/>
    <property type="evidence" value="ECO:0007669"/>
    <property type="project" value="TreeGrafter"/>
</dbReference>
<evidence type="ECO:0000313" key="10">
    <source>
        <dbReference type="EMBL" id="MBC8362802.1"/>
    </source>
</evidence>
<feature type="transmembrane region" description="Helical" evidence="8">
    <location>
        <begin position="84"/>
        <end position="104"/>
    </location>
</feature>
<evidence type="ECO:0000256" key="5">
    <source>
        <dbReference type="ARBA" id="ARBA00022692"/>
    </source>
</evidence>
<feature type="transmembrane region" description="Helical" evidence="8">
    <location>
        <begin position="352"/>
        <end position="372"/>
    </location>
</feature>
<keyword evidence="5 8" id="KW-0812">Transmembrane</keyword>
<protein>
    <submittedName>
        <fullName evidence="10">Phospholipid carrier-dependent glycosyltransferase</fullName>
    </submittedName>
</protein>
<evidence type="ECO:0000256" key="4">
    <source>
        <dbReference type="ARBA" id="ARBA00022679"/>
    </source>
</evidence>
<dbReference type="GO" id="GO:0010041">
    <property type="term" value="P:response to iron(III) ion"/>
    <property type="evidence" value="ECO:0007669"/>
    <property type="project" value="TreeGrafter"/>
</dbReference>
<feature type="transmembrane region" description="Helical" evidence="8">
    <location>
        <begin position="208"/>
        <end position="232"/>
    </location>
</feature>
<evidence type="ECO:0000259" key="9">
    <source>
        <dbReference type="Pfam" id="PF02366"/>
    </source>
</evidence>
<dbReference type="PANTHER" id="PTHR33908:SF3">
    <property type="entry name" value="UNDECAPRENYL PHOSPHATE-ALPHA-4-AMINO-4-DEOXY-L-ARABINOSE ARABINOSYL TRANSFERASE"/>
    <property type="match status" value="1"/>
</dbReference>
<dbReference type="InterPro" id="IPR003342">
    <property type="entry name" value="ArnT-like_N"/>
</dbReference>
<evidence type="ECO:0000256" key="8">
    <source>
        <dbReference type="SAM" id="Phobius"/>
    </source>
</evidence>
<evidence type="ECO:0000313" key="11">
    <source>
        <dbReference type="Proteomes" id="UP000603434"/>
    </source>
</evidence>
<dbReference type="Pfam" id="PF02366">
    <property type="entry name" value="PMT"/>
    <property type="match status" value="1"/>
</dbReference>
<dbReference type="GO" id="GO:0006493">
    <property type="term" value="P:protein O-linked glycosylation"/>
    <property type="evidence" value="ECO:0007669"/>
    <property type="project" value="InterPro"/>
</dbReference>
<reference evidence="10 11" key="1">
    <citation type="submission" date="2020-08" db="EMBL/GenBank/DDBJ databases">
        <title>Bridging the membrane lipid divide: bacteria of the FCB group superphylum have the potential to synthesize archaeal ether lipids.</title>
        <authorList>
            <person name="Villanueva L."/>
            <person name="Von Meijenfeldt F.A.B."/>
            <person name="Westbye A.B."/>
            <person name="Yadav S."/>
            <person name="Hopmans E.C."/>
            <person name="Dutilh B.E."/>
            <person name="Sinninghe Damste J.S."/>
        </authorList>
    </citation>
    <scope>NUCLEOTIDE SEQUENCE [LARGE SCALE GENOMIC DNA]</scope>
    <source>
        <strain evidence="10">NIOZ-UU30</strain>
    </source>
</reference>
<dbReference type="AlphaFoldDB" id="A0A8J6NUX4"/>
<dbReference type="GO" id="GO:0005886">
    <property type="term" value="C:plasma membrane"/>
    <property type="evidence" value="ECO:0007669"/>
    <property type="project" value="UniProtKB-SubCell"/>
</dbReference>
<dbReference type="GO" id="GO:0009103">
    <property type="term" value="P:lipopolysaccharide biosynthetic process"/>
    <property type="evidence" value="ECO:0007669"/>
    <property type="project" value="TreeGrafter"/>
</dbReference>
<keyword evidence="2" id="KW-1003">Cell membrane</keyword>
<feature type="transmembrane region" description="Helical" evidence="8">
    <location>
        <begin position="261"/>
        <end position="283"/>
    </location>
</feature>
<proteinExistence type="predicted"/>
<comment type="caution">
    <text evidence="10">The sequence shown here is derived from an EMBL/GenBank/DDBJ whole genome shotgun (WGS) entry which is preliminary data.</text>
</comment>
<feature type="transmembrane region" description="Helical" evidence="8">
    <location>
        <begin position="12"/>
        <end position="32"/>
    </location>
</feature>
<dbReference type="GO" id="GO:0000030">
    <property type="term" value="F:mannosyltransferase activity"/>
    <property type="evidence" value="ECO:0007669"/>
    <property type="project" value="InterPro"/>
</dbReference>
<organism evidence="10 11">
    <name type="scientific">Candidatus Desulfatibia profunda</name>
    <dbReference type="NCBI Taxonomy" id="2841695"/>
    <lineage>
        <taxon>Bacteria</taxon>
        <taxon>Pseudomonadati</taxon>
        <taxon>Thermodesulfobacteriota</taxon>
        <taxon>Desulfobacteria</taxon>
        <taxon>Desulfobacterales</taxon>
        <taxon>Desulfobacterales incertae sedis</taxon>
        <taxon>Candidatus Desulfatibia</taxon>
    </lineage>
</organism>
<keyword evidence="4" id="KW-0808">Transferase</keyword>
<dbReference type="PANTHER" id="PTHR33908">
    <property type="entry name" value="MANNOSYLTRANSFERASE YKCB-RELATED"/>
    <property type="match status" value="1"/>
</dbReference>
<dbReference type="Proteomes" id="UP000603434">
    <property type="component" value="Unassembled WGS sequence"/>
</dbReference>
<feature type="transmembrane region" description="Helical" evidence="8">
    <location>
        <begin position="384"/>
        <end position="401"/>
    </location>
</feature>
<dbReference type="EMBL" id="JACNJH010000221">
    <property type="protein sequence ID" value="MBC8362802.1"/>
    <property type="molecule type" value="Genomic_DNA"/>
</dbReference>
<feature type="transmembrane region" description="Helical" evidence="8">
    <location>
        <begin position="413"/>
        <end position="431"/>
    </location>
</feature>
<sequence>MGDLISKKINILIISLFLLLYIVPLGVRPIIIPDESRYAEIPREMIASGDWTVPRLNGLKYFEKPVLGYWLNAASIKLFGENAFAVRLPSAIATGFTALMILLLMRRFAEGSSTGIIAAAVFLTCFEVYGVGTFSVLDSILSMFLTGAMASFFFACQTEPFTKKKQGFLFLFGLFCGLAFLTKGFLAFAVPVLAIIPFLIWENRWKELIIILWLPLVAAVLIALPWAVMIHLKEPDYWNFFFWNEHVRRFMSKSAQHYASFWYYLLLLPAASLPWTFLWPAVISGLKKTGIKTSIVRYAVCWFFFPFLFFSVSNGKLLTYILPCFVPLAMLISIGLNRYFAVKNKKAFNVGAKTLAMITAGIAIALIVVQVVGFKDFKPYSQTWKWVLAFAGLATFTFFLLVSSRETKYKKKVALYALSPMLILLGSHFVVPDLTLQHKDLGEVLLRHSTSVRPDTILVSDEDYVQAVCWFYKRNDVYLLAGGGELAYGLQHDNSKNRLLTLEQFNQLIKKNRGRIVAVINFRKYQSWSRKLPKPAVEENNIKQMSCLIPTDGIIFARY</sequence>
<feature type="domain" description="ArnT-like N-terminal" evidence="9">
    <location>
        <begin position="12"/>
        <end position="241"/>
    </location>
</feature>
<evidence type="ECO:0000256" key="7">
    <source>
        <dbReference type="ARBA" id="ARBA00023136"/>
    </source>
</evidence>
<evidence type="ECO:0000256" key="6">
    <source>
        <dbReference type="ARBA" id="ARBA00022989"/>
    </source>
</evidence>
<evidence type="ECO:0000256" key="1">
    <source>
        <dbReference type="ARBA" id="ARBA00004651"/>
    </source>
</evidence>
<feature type="transmembrane region" description="Helical" evidence="8">
    <location>
        <begin position="295"/>
        <end position="312"/>
    </location>
</feature>
<gene>
    <name evidence="10" type="ORF">H8E23_15565</name>
</gene>
<feature type="transmembrane region" description="Helical" evidence="8">
    <location>
        <begin position="318"/>
        <end position="340"/>
    </location>
</feature>
<keyword evidence="3" id="KW-0328">Glycosyltransferase</keyword>